<protein>
    <submittedName>
        <fullName evidence="1">Uncharacterized protein</fullName>
    </submittedName>
</protein>
<evidence type="ECO:0000313" key="1">
    <source>
        <dbReference type="EMBL" id="KAK3781293.1"/>
    </source>
</evidence>
<sequence length="77" mass="8321">MVLLSIRSSSRADLAYSKSSYNHAKQVGLLSNQTYSANQNIYIPSSLASANRMIGLVPFQLAALEESNANLNDSADE</sequence>
<keyword evidence="2" id="KW-1185">Reference proteome</keyword>
<evidence type="ECO:0000313" key="2">
    <source>
        <dbReference type="Proteomes" id="UP001283361"/>
    </source>
</evidence>
<comment type="caution">
    <text evidence="1">The sequence shown here is derived from an EMBL/GenBank/DDBJ whole genome shotgun (WGS) entry which is preliminary data.</text>
</comment>
<dbReference type="EMBL" id="JAWDGP010002633">
    <property type="protein sequence ID" value="KAK3781293.1"/>
    <property type="molecule type" value="Genomic_DNA"/>
</dbReference>
<accession>A0AAE1A5H0</accession>
<dbReference type="Proteomes" id="UP001283361">
    <property type="component" value="Unassembled WGS sequence"/>
</dbReference>
<reference evidence="1" key="1">
    <citation type="journal article" date="2023" name="G3 (Bethesda)">
        <title>A reference genome for the long-term kleptoplast-retaining sea slug Elysia crispata morphotype clarki.</title>
        <authorList>
            <person name="Eastman K.E."/>
            <person name="Pendleton A.L."/>
            <person name="Shaikh M.A."/>
            <person name="Suttiyut T."/>
            <person name="Ogas R."/>
            <person name="Tomko P."/>
            <person name="Gavelis G."/>
            <person name="Widhalm J.R."/>
            <person name="Wisecaver J.H."/>
        </authorList>
    </citation>
    <scope>NUCLEOTIDE SEQUENCE</scope>
    <source>
        <strain evidence="1">ECLA1</strain>
    </source>
</reference>
<proteinExistence type="predicted"/>
<dbReference type="AlphaFoldDB" id="A0AAE1A5H0"/>
<organism evidence="1 2">
    <name type="scientific">Elysia crispata</name>
    <name type="common">lettuce slug</name>
    <dbReference type="NCBI Taxonomy" id="231223"/>
    <lineage>
        <taxon>Eukaryota</taxon>
        <taxon>Metazoa</taxon>
        <taxon>Spiralia</taxon>
        <taxon>Lophotrochozoa</taxon>
        <taxon>Mollusca</taxon>
        <taxon>Gastropoda</taxon>
        <taxon>Heterobranchia</taxon>
        <taxon>Euthyneura</taxon>
        <taxon>Panpulmonata</taxon>
        <taxon>Sacoglossa</taxon>
        <taxon>Placobranchoidea</taxon>
        <taxon>Plakobranchidae</taxon>
        <taxon>Elysia</taxon>
    </lineage>
</organism>
<name>A0AAE1A5H0_9GAST</name>
<gene>
    <name evidence="1" type="ORF">RRG08_061701</name>
</gene>